<sequence length="395" mass="43032">MASRLPRALKVSPMCRTLSTVSTSRTSTQTHLPSLAIIDDYLNTSAPHFGHISPAQLKITVYNDTIVPTNDVEAARLVERLRPFDMISCIRERTAFPGTLLRQLPNLKLLLATGTQFEMFDLPAARDLGIAVVSAPGLGRVDKGGPARPNIKKGSMHPTTQHTWALILALARNVAIDDAAMKAGVGWQSGLATGLPGLTLGTVGLGRLGAAVARVAHLAWGMSVVCWSENLTQTKADEMAVAVGLPPDGGSDGGKTFRVVSKEELFSSSDVVSMHYVLSDRSRHIVAERELDRMKPSALLVNTARSALIDQKALLRTLEQGKIRGAALDVYDVEPLPLSSPWRRSRYWGVDGRSMLLTTPHMGYVDEGLMNTWYAETVENVERWIDGKEVLHRLV</sequence>
<comment type="caution">
    <text evidence="7">The sequence shown here is derived from an EMBL/GenBank/DDBJ whole genome shotgun (WGS) entry which is preliminary data.</text>
</comment>
<dbReference type="InterPro" id="IPR050857">
    <property type="entry name" value="D-2-hydroxyacid_DH"/>
</dbReference>
<dbReference type="InterPro" id="IPR036291">
    <property type="entry name" value="NAD(P)-bd_dom_sf"/>
</dbReference>
<name>A0ABR4BWF8_9HELO</name>
<evidence type="ECO:0008006" key="9">
    <source>
        <dbReference type="Google" id="ProtNLM"/>
    </source>
</evidence>
<dbReference type="Pfam" id="PF02826">
    <property type="entry name" value="2-Hacid_dh_C"/>
    <property type="match status" value="1"/>
</dbReference>
<evidence type="ECO:0000259" key="6">
    <source>
        <dbReference type="Pfam" id="PF02826"/>
    </source>
</evidence>
<evidence type="ECO:0000256" key="3">
    <source>
        <dbReference type="ARBA" id="ARBA00023027"/>
    </source>
</evidence>
<evidence type="ECO:0000256" key="4">
    <source>
        <dbReference type="RuleBase" id="RU003719"/>
    </source>
</evidence>
<reference evidence="7 8" key="1">
    <citation type="journal article" date="2024" name="Commun. Biol.">
        <title>Comparative genomic analysis of thermophilic fungi reveals convergent evolutionary adaptations and gene losses.</title>
        <authorList>
            <person name="Steindorff A.S."/>
            <person name="Aguilar-Pontes M.V."/>
            <person name="Robinson A.J."/>
            <person name="Andreopoulos B."/>
            <person name="LaButti K."/>
            <person name="Kuo A."/>
            <person name="Mondo S."/>
            <person name="Riley R."/>
            <person name="Otillar R."/>
            <person name="Haridas S."/>
            <person name="Lipzen A."/>
            <person name="Grimwood J."/>
            <person name="Schmutz J."/>
            <person name="Clum A."/>
            <person name="Reid I.D."/>
            <person name="Moisan M.C."/>
            <person name="Butler G."/>
            <person name="Nguyen T.T.M."/>
            <person name="Dewar K."/>
            <person name="Conant G."/>
            <person name="Drula E."/>
            <person name="Henrissat B."/>
            <person name="Hansel C."/>
            <person name="Singer S."/>
            <person name="Hutchinson M.I."/>
            <person name="de Vries R.P."/>
            <person name="Natvig D.O."/>
            <person name="Powell A.J."/>
            <person name="Tsang A."/>
            <person name="Grigoriev I.V."/>
        </authorList>
    </citation>
    <scope>NUCLEOTIDE SEQUENCE [LARGE SCALE GENOMIC DNA]</scope>
    <source>
        <strain evidence="7 8">CBS 494.80</strain>
    </source>
</reference>
<gene>
    <name evidence="7" type="ORF">VTL71DRAFT_7672</name>
</gene>
<evidence type="ECO:0000313" key="8">
    <source>
        <dbReference type="Proteomes" id="UP001595075"/>
    </source>
</evidence>
<evidence type="ECO:0000259" key="5">
    <source>
        <dbReference type="Pfam" id="PF00389"/>
    </source>
</evidence>
<dbReference type="SUPFAM" id="SSF51735">
    <property type="entry name" value="NAD(P)-binding Rossmann-fold domains"/>
    <property type="match status" value="1"/>
</dbReference>
<dbReference type="SUPFAM" id="SSF52283">
    <property type="entry name" value="Formate/glycerate dehydrogenase catalytic domain-like"/>
    <property type="match status" value="1"/>
</dbReference>
<comment type="similarity">
    <text evidence="1 4">Belongs to the D-isomer specific 2-hydroxyacid dehydrogenase family.</text>
</comment>
<dbReference type="Gene3D" id="3.40.50.720">
    <property type="entry name" value="NAD(P)-binding Rossmann-like Domain"/>
    <property type="match status" value="2"/>
</dbReference>
<feature type="domain" description="D-isomer specific 2-hydroxyacid dehydrogenase catalytic" evidence="5">
    <location>
        <begin position="67"/>
        <end position="393"/>
    </location>
</feature>
<dbReference type="Pfam" id="PF00389">
    <property type="entry name" value="2-Hacid_dh"/>
    <property type="match status" value="1"/>
</dbReference>
<protein>
    <recommendedName>
        <fullName evidence="9">Glycerate dehydrogenase</fullName>
    </recommendedName>
</protein>
<dbReference type="PANTHER" id="PTHR42789:SF1">
    <property type="entry name" value="D-ISOMER SPECIFIC 2-HYDROXYACID DEHYDROGENASE FAMILY PROTEIN (AFU_ORTHOLOGUE AFUA_6G10090)"/>
    <property type="match status" value="1"/>
</dbReference>
<dbReference type="Proteomes" id="UP001595075">
    <property type="component" value="Unassembled WGS sequence"/>
</dbReference>
<evidence type="ECO:0000313" key="7">
    <source>
        <dbReference type="EMBL" id="KAL2061399.1"/>
    </source>
</evidence>
<evidence type="ECO:0000256" key="2">
    <source>
        <dbReference type="ARBA" id="ARBA00023002"/>
    </source>
</evidence>
<keyword evidence="2 4" id="KW-0560">Oxidoreductase</keyword>
<keyword evidence="8" id="KW-1185">Reference proteome</keyword>
<dbReference type="PANTHER" id="PTHR42789">
    <property type="entry name" value="D-ISOMER SPECIFIC 2-HYDROXYACID DEHYDROGENASE FAMILY PROTEIN (AFU_ORTHOLOGUE AFUA_6G10090)"/>
    <property type="match status" value="1"/>
</dbReference>
<evidence type="ECO:0000256" key="1">
    <source>
        <dbReference type="ARBA" id="ARBA00005854"/>
    </source>
</evidence>
<dbReference type="InterPro" id="IPR006140">
    <property type="entry name" value="D-isomer_DH_NAD-bd"/>
</dbReference>
<dbReference type="EMBL" id="JAZHXI010000019">
    <property type="protein sequence ID" value="KAL2061399.1"/>
    <property type="molecule type" value="Genomic_DNA"/>
</dbReference>
<dbReference type="CDD" id="cd12169">
    <property type="entry name" value="PGDH_like_1"/>
    <property type="match status" value="1"/>
</dbReference>
<organism evidence="7 8">
    <name type="scientific">Oculimacula yallundae</name>
    <dbReference type="NCBI Taxonomy" id="86028"/>
    <lineage>
        <taxon>Eukaryota</taxon>
        <taxon>Fungi</taxon>
        <taxon>Dikarya</taxon>
        <taxon>Ascomycota</taxon>
        <taxon>Pezizomycotina</taxon>
        <taxon>Leotiomycetes</taxon>
        <taxon>Helotiales</taxon>
        <taxon>Ploettnerulaceae</taxon>
        <taxon>Oculimacula</taxon>
    </lineage>
</organism>
<accession>A0ABR4BWF8</accession>
<feature type="domain" description="D-isomer specific 2-hydroxyacid dehydrogenase NAD-binding" evidence="6">
    <location>
        <begin position="165"/>
        <end position="363"/>
    </location>
</feature>
<dbReference type="InterPro" id="IPR006139">
    <property type="entry name" value="D-isomer_2_OHA_DH_cat_dom"/>
</dbReference>
<proteinExistence type="inferred from homology"/>
<keyword evidence="3" id="KW-0520">NAD</keyword>